<feature type="compositionally biased region" description="Acidic residues" evidence="1">
    <location>
        <begin position="58"/>
        <end position="67"/>
    </location>
</feature>
<feature type="compositionally biased region" description="Basic and acidic residues" evidence="1">
    <location>
        <begin position="1"/>
        <end position="14"/>
    </location>
</feature>
<evidence type="ECO:0000313" key="5">
    <source>
        <dbReference type="Proteomes" id="UP001140513"/>
    </source>
</evidence>
<proteinExistence type="predicted"/>
<keyword evidence="5" id="KW-1185">Reference proteome</keyword>
<dbReference type="PANTHER" id="PTHR34502">
    <property type="entry name" value="DUF6594 DOMAIN-CONTAINING PROTEIN-RELATED"/>
    <property type="match status" value="1"/>
</dbReference>
<name>A0A9W8XY78_9PLEO</name>
<dbReference type="EMBL" id="JAPEUX010000001">
    <property type="protein sequence ID" value="KAJ4360925.1"/>
    <property type="molecule type" value="Genomic_DNA"/>
</dbReference>
<feature type="compositionally biased region" description="Polar residues" evidence="1">
    <location>
        <begin position="16"/>
        <end position="29"/>
    </location>
</feature>
<evidence type="ECO:0000256" key="2">
    <source>
        <dbReference type="SAM" id="Phobius"/>
    </source>
</evidence>
<dbReference type="Pfam" id="PF20237">
    <property type="entry name" value="DUF6594"/>
    <property type="match status" value="1"/>
</dbReference>
<evidence type="ECO:0000256" key="1">
    <source>
        <dbReference type="SAM" id="MobiDB-lite"/>
    </source>
</evidence>
<dbReference type="RefSeq" id="XP_056077127.1">
    <property type="nucleotide sequence ID" value="XM_056210305.1"/>
</dbReference>
<feature type="transmembrane region" description="Helical" evidence="2">
    <location>
        <begin position="337"/>
        <end position="360"/>
    </location>
</feature>
<keyword evidence="2" id="KW-0472">Membrane</keyword>
<organism evidence="4 5">
    <name type="scientific">Didymosphaeria variabile</name>
    <dbReference type="NCBI Taxonomy" id="1932322"/>
    <lineage>
        <taxon>Eukaryota</taxon>
        <taxon>Fungi</taxon>
        <taxon>Dikarya</taxon>
        <taxon>Ascomycota</taxon>
        <taxon>Pezizomycotina</taxon>
        <taxon>Dothideomycetes</taxon>
        <taxon>Pleosporomycetidae</taxon>
        <taxon>Pleosporales</taxon>
        <taxon>Massarineae</taxon>
        <taxon>Didymosphaeriaceae</taxon>
        <taxon>Didymosphaeria</taxon>
    </lineage>
</organism>
<comment type="caution">
    <text evidence="4">The sequence shown here is derived from an EMBL/GenBank/DDBJ whole genome shotgun (WGS) entry which is preliminary data.</text>
</comment>
<evidence type="ECO:0000259" key="3">
    <source>
        <dbReference type="Pfam" id="PF20237"/>
    </source>
</evidence>
<reference evidence="4" key="1">
    <citation type="submission" date="2022-10" db="EMBL/GenBank/DDBJ databases">
        <title>Tapping the CABI collections for fungal endophytes: first genome assemblies for Collariella, Neodidymelliopsis, Ascochyta clinopodiicola, Didymella pomorum, Didymosphaeria variabile, Neocosmospora piperis and Neocucurbitaria cava.</title>
        <authorList>
            <person name="Hill R."/>
        </authorList>
    </citation>
    <scope>NUCLEOTIDE SEQUENCE</scope>
    <source>
        <strain evidence="4">IMI 356815</strain>
    </source>
</reference>
<protein>
    <recommendedName>
        <fullName evidence="3">DUF6594 domain-containing protein</fullName>
    </recommendedName>
</protein>
<feature type="transmembrane region" description="Helical" evidence="2">
    <location>
        <begin position="366"/>
        <end position="385"/>
    </location>
</feature>
<dbReference type="OrthoDB" id="5342093at2759"/>
<keyword evidence="2" id="KW-1133">Transmembrane helix</keyword>
<sequence>MSIELQKMDERPLTPDRTSSISATATAVNSPDKPQFPQNAAEPDADSLCSSLDTISSDSDEDEDEIPSAEGKLPEDAVQGWPQLAQLMADTPDFAAFPRFRDLNVKSLLYYQVELSSLRKKLQKLEHADKAHSERKKYALYADTLVNEANASEQLETVRMIRTVLKEYNKALLQYSQICALPDPEPFNMRTLRKWLRNGECGDFNIRALDEGGAVNTWGPLQNNPDDKEKSLWSQFGNLLWGLVWMRRPAKSMYEPDLALTSPQTEVDGLTHWYASEWKPFSRSFKKRKERKSGNGPNDVEQNVNGNVAENPAGPAAPWAKKAPKEKALVSWSQNSALRLTSGISTVVACLLPVIAISVLSQLQGLKALLLCLAGFSLVFAIGLIALTQGTSKRTEIFGATAAFSAVMVVFISIPPAPVIYMPPGSAIPSVSPSAVISALASG</sequence>
<gene>
    <name evidence="4" type="ORF">N0V89_001494</name>
</gene>
<dbReference type="GeneID" id="80905024"/>
<feature type="compositionally biased region" description="Low complexity" evidence="1">
    <location>
        <begin position="46"/>
        <end position="57"/>
    </location>
</feature>
<feature type="region of interest" description="Disordered" evidence="1">
    <location>
        <begin position="1"/>
        <end position="75"/>
    </location>
</feature>
<keyword evidence="2" id="KW-0812">Transmembrane</keyword>
<dbReference type="InterPro" id="IPR046529">
    <property type="entry name" value="DUF6594"/>
</dbReference>
<feature type="transmembrane region" description="Helical" evidence="2">
    <location>
        <begin position="397"/>
        <end position="414"/>
    </location>
</feature>
<dbReference type="AlphaFoldDB" id="A0A9W8XY78"/>
<feature type="domain" description="DUF6594" evidence="3">
    <location>
        <begin position="81"/>
        <end position="409"/>
    </location>
</feature>
<feature type="region of interest" description="Disordered" evidence="1">
    <location>
        <begin position="286"/>
        <end position="319"/>
    </location>
</feature>
<dbReference type="Proteomes" id="UP001140513">
    <property type="component" value="Unassembled WGS sequence"/>
</dbReference>
<evidence type="ECO:0000313" key="4">
    <source>
        <dbReference type="EMBL" id="KAJ4360925.1"/>
    </source>
</evidence>
<accession>A0A9W8XY78</accession>
<dbReference type="PANTHER" id="PTHR34502:SF5">
    <property type="entry name" value="DUF6594 DOMAIN-CONTAINING PROTEIN"/>
    <property type="match status" value="1"/>
</dbReference>